<feature type="transmembrane region" description="Helical" evidence="1">
    <location>
        <begin position="6"/>
        <end position="21"/>
    </location>
</feature>
<evidence type="ECO:0000313" key="2">
    <source>
        <dbReference type="EMBL" id="KQC84405.1"/>
    </source>
</evidence>
<keyword evidence="1" id="KW-0812">Transmembrane</keyword>
<sequence length="120" mass="13704">MSIKLQILIIVVIILAMLYIVNHVRKKSIDFKYALLWLFVCICVLVLAIFPKLLNVVAKAFGIASPVNMLFFFGFCLSIVVIFTLSIALSNLTDKVKKMAQEIAIIRKDMYERYNSNKDV</sequence>
<evidence type="ECO:0008006" key="4">
    <source>
        <dbReference type="Google" id="ProtNLM"/>
    </source>
</evidence>
<keyword evidence="1" id="KW-1133">Transmembrane helix</keyword>
<accession>A0AAW3JPI7</accession>
<feature type="transmembrane region" description="Helical" evidence="1">
    <location>
        <begin position="70"/>
        <end position="89"/>
    </location>
</feature>
<keyword evidence="3" id="KW-1185">Reference proteome</keyword>
<name>A0AAW3JPI7_9FIRM</name>
<comment type="caution">
    <text evidence="2">The sequence shown here is derived from an EMBL/GenBank/DDBJ whole genome shotgun (WGS) entry which is preliminary data.</text>
</comment>
<protein>
    <recommendedName>
        <fullName evidence="4">DUF2304 domain-containing protein</fullName>
    </recommendedName>
</protein>
<dbReference type="EMBL" id="LLKB01000006">
    <property type="protein sequence ID" value="KQC84405.1"/>
    <property type="molecule type" value="Genomic_DNA"/>
</dbReference>
<dbReference type="Proteomes" id="UP000050833">
    <property type="component" value="Unassembled WGS sequence"/>
</dbReference>
<feature type="transmembrane region" description="Helical" evidence="1">
    <location>
        <begin position="33"/>
        <end position="50"/>
    </location>
</feature>
<keyword evidence="1" id="KW-0472">Membrane</keyword>
<evidence type="ECO:0000256" key="1">
    <source>
        <dbReference type="SAM" id="Phobius"/>
    </source>
</evidence>
<evidence type="ECO:0000313" key="3">
    <source>
        <dbReference type="Proteomes" id="UP000050833"/>
    </source>
</evidence>
<dbReference type="RefSeq" id="WP_055946082.1">
    <property type="nucleotide sequence ID" value="NZ_JAQDCV010000003.1"/>
</dbReference>
<proteinExistence type="predicted"/>
<organism evidence="2 3">
    <name type="scientific">Butyribacter intestini</name>
    <dbReference type="NCBI Taxonomy" id="1703332"/>
    <lineage>
        <taxon>Bacteria</taxon>
        <taxon>Bacillati</taxon>
        <taxon>Bacillota</taxon>
        <taxon>Clostridia</taxon>
        <taxon>Lachnospirales</taxon>
        <taxon>Lachnospiraceae</taxon>
        <taxon>Butyribacter</taxon>
    </lineage>
</organism>
<dbReference type="InterPro" id="IPR019277">
    <property type="entry name" value="DUF2304"/>
</dbReference>
<reference evidence="2 3" key="1">
    <citation type="submission" date="2015-10" db="EMBL/GenBank/DDBJ databases">
        <title>Butyribacter intestini gen. nov., sp. nov., a butyric acid-producing bacterium of the family Lachnospiraceae isolated from the human faeces.</title>
        <authorList>
            <person name="Zou Y."/>
            <person name="Xue W."/>
            <person name="Luo G."/>
            <person name="Lv M."/>
        </authorList>
    </citation>
    <scope>NUCLEOTIDE SEQUENCE [LARGE SCALE GENOMIC DNA]</scope>
    <source>
        <strain evidence="2 3">TF01-11</strain>
    </source>
</reference>
<dbReference type="Pfam" id="PF10066">
    <property type="entry name" value="DUF2304"/>
    <property type="match status" value="1"/>
</dbReference>
<gene>
    <name evidence="2" type="ORF">APZ18_13975</name>
</gene>
<dbReference type="AlphaFoldDB" id="A0AAW3JPI7"/>